<accession>A0A139H4E2</accession>
<protein>
    <submittedName>
        <fullName evidence="2">Uncharacterized protein</fullName>
    </submittedName>
</protein>
<evidence type="ECO:0000256" key="1">
    <source>
        <dbReference type="SAM" id="MobiDB-lite"/>
    </source>
</evidence>
<keyword evidence="3" id="KW-1185">Reference proteome</keyword>
<evidence type="ECO:0000313" key="3">
    <source>
        <dbReference type="Proteomes" id="UP000070133"/>
    </source>
</evidence>
<sequence length="502" mass="57835">MPSSTLSMSDSSSFDIFEAAQEIFKWHELVQSHEQPAASSRRFVRPYVPPRAKRQEIGFLHLPDNVRTRIYELAVYDHDRTAVFLPRGLPRKVEPDVDDVDLTMTALTKYPGRLDTDIARENDHLWHWTILYRPTASDDDASAGTWVEGDADMHVAALNSLRLPSELIADMTDEDVLERLERLDDASDEEGEKDEFGSITLVEPSENQLPSDSSLPRYMNQIDHDDADLEQESASDESTSSSEANAPRKYCIYDLFASDEIQSEDVCECPDCFNGHQCDSGRCDEPDCRRCCDHPRYFEELQDMDRNVFDLVDHGDADELERFDSEESIGMLYEPKEPGILLVCKEIRAQSLPIYFTRNAFSWRFAWTDYRRSCRRFKHWLKSVGPDHVRLITKITFQGRHRVEEGIEFSADIDLLDEYPYFETNVYIEDDGQELCTIAETINREMAAYLWLMAQHERTRPMFSIGHLCELANMFVKGMHRDSGGCVLEEAAETKLILSPLF</sequence>
<reference evidence="2 3" key="1">
    <citation type="submission" date="2015-07" db="EMBL/GenBank/DDBJ databases">
        <title>Comparative genomics of the Sigatoka disease complex on banana suggests a link between parallel evolutionary changes in Pseudocercospora fijiensis and Pseudocercospora eumusae and increased virulence on the banana host.</title>
        <authorList>
            <person name="Chang T.-C."/>
            <person name="Salvucci A."/>
            <person name="Crous P.W."/>
            <person name="Stergiopoulos I."/>
        </authorList>
    </citation>
    <scope>NUCLEOTIDE SEQUENCE [LARGE SCALE GENOMIC DNA]</scope>
    <source>
        <strain evidence="2 3">CBS 114824</strain>
    </source>
</reference>
<dbReference type="Proteomes" id="UP000070133">
    <property type="component" value="Unassembled WGS sequence"/>
</dbReference>
<evidence type="ECO:0000313" key="2">
    <source>
        <dbReference type="EMBL" id="KXS97314.1"/>
    </source>
</evidence>
<dbReference type="EMBL" id="LFZN01000146">
    <property type="protein sequence ID" value="KXS97314.1"/>
    <property type="molecule type" value="Genomic_DNA"/>
</dbReference>
<feature type="region of interest" description="Disordered" evidence="1">
    <location>
        <begin position="183"/>
        <end position="219"/>
    </location>
</feature>
<feature type="compositionally biased region" description="Polar residues" evidence="1">
    <location>
        <begin position="205"/>
        <end position="214"/>
    </location>
</feature>
<organism evidence="2 3">
    <name type="scientific">Pseudocercospora eumusae</name>
    <dbReference type="NCBI Taxonomy" id="321146"/>
    <lineage>
        <taxon>Eukaryota</taxon>
        <taxon>Fungi</taxon>
        <taxon>Dikarya</taxon>
        <taxon>Ascomycota</taxon>
        <taxon>Pezizomycotina</taxon>
        <taxon>Dothideomycetes</taxon>
        <taxon>Dothideomycetidae</taxon>
        <taxon>Mycosphaerellales</taxon>
        <taxon>Mycosphaerellaceae</taxon>
        <taxon>Pseudocercospora</taxon>
    </lineage>
</organism>
<gene>
    <name evidence="2" type="ORF">AC578_10740</name>
</gene>
<proteinExistence type="predicted"/>
<dbReference type="AlphaFoldDB" id="A0A139H4E2"/>
<comment type="caution">
    <text evidence="2">The sequence shown here is derived from an EMBL/GenBank/DDBJ whole genome shotgun (WGS) entry which is preliminary data.</text>
</comment>
<dbReference type="OrthoDB" id="3649852at2759"/>
<name>A0A139H4E2_9PEZI</name>